<protein>
    <submittedName>
        <fullName evidence="1">Uncharacterized protein</fullName>
    </submittedName>
</protein>
<proteinExistence type="predicted"/>
<reference evidence="1 2" key="1">
    <citation type="submission" date="2014-07" db="EMBL/GenBank/DDBJ databases">
        <title>The genome sequence of Salmonella phage 9NA shows that it represents an unstudied type of tailed phage.</title>
        <authorList>
            <person name="Casjens S.R."/>
            <person name="Leavitt J.C."/>
            <person name="Hatfull G.F."/>
            <person name="Hendrix R.W."/>
        </authorList>
    </citation>
    <scope>NUCLEOTIDE SEQUENCE [LARGE SCALE GENOMIC DNA]</scope>
</reference>
<dbReference type="KEGG" id="vg:22110875"/>
<organism evidence="1 2">
    <name type="scientific">Salmonella phage 9NA</name>
    <dbReference type="NCBI Taxonomy" id="1113547"/>
    <lineage>
        <taxon>Viruses</taxon>
        <taxon>Duplodnaviria</taxon>
        <taxon>Heunggongvirae</taxon>
        <taxon>Uroviricota</taxon>
        <taxon>Caudoviricetes</taxon>
        <taxon>Nonanavirus</taxon>
        <taxon>Nonanavirus nv9NA</taxon>
    </lineage>
</organism>
<keyword evidence="2" id="KW-1185">Reference proteome</keyword>
<evidence type="ECO:0000313" key="2">
    <source>
        <dbReference type="Proteomes" id="UP000026985"/>
    </source>
</evidence>
<gene>
    <name evidence="1" type="ORF">9NA_017</name>
</gene>
<dbReference type="Proteomes" id="UP000026985">
    <property type="component" value="Segment"/>
</dbReference>
<name>A0A060DAJ1_9CAUD</name>
<dbReference type="EMBL" id="KJ802832">
    <property type="protein sequence ID" value="AIB07020.1"/>
    <property type="molecule type" value="Genomic_DNA"/>
</dbReference>
<accession>A0A060DAJ1</accession>
<sequence>MLIGYVLVLVLHGVAIEPVTERIMTFEQCQGAMQAEQAYNPGNTYGCAEVHRG</sequence>
<evidence type="ECO:0000313" key="1">
    <source>
        <dbReference type="EMBL" id="AIB07020.1"/>
    </source>
</evidence>
<dbReference type="RefSeq" id="YP_009101187.1">
    <property type="nucleotide sequence ID" value="NC_025443.1"/>
</dbReference>